<dbReference type="Pfam" id="PF00892">
    <property type="entry name" value="EamA"/>
    <property type="match status" value="2"/>
</dbReference>
<feature type="transmembrane region" description="Helical" evidence="1">
    <location>
        <begin position="121"/>
        <end position="140"/>
    </location>
</feature>
<dbReference type="OrthoDB" id="9795732at2"/>
<feature type="transmembrane region" description="Helical" evidence="1">
    <location>
        <begin position="207"/>
        <end position="227"/>
    </location>
</feature>
<evidence type="ECO:0000259" key="2">
    <source>
        <dbReference type="Pfam" id="PF00892"/>
    </source>
</evidence>
<feature type="transmembrane region" description="Helical" evidence="1">
    <location>
        <begin position="146"/>
        <end position="165"/>
    </location>
</feature>
<organism evidence="3 4">
    <name type="scientific">Bosea lathyri</name>
    <dbReference type="NCBI Taxonomy" id="1036778"/>
    <lineage>
        <taxon>Bacteria</taxon>
        <taxon>Pseudomonadati</taxon>
        <taxon>Pseudomonadota</taxon>
        <taxon>Alphaproteobacteria</taxon>
        <taxon>Hyphomicrobiales</taxon>
        <taxon>Boseaceae</taxon>
        <taxon>Bosea</taxon>
    </lineage>
</organism>
<evidence type="ECO:0000256" key="1">
    <source>
        <dbReference type="SAM" id="Phobius"/>
    </source>
</evidence>
<dbReference type="RefSeq" id="WP_103873425.1">
    <property type="nucleotide sequence ID" value="NZ_FNUY01000006.1"/>
</dbReference>
<evidence type="ECO:0000313" key="3">
    <source>
        <dbReference type="EMBL" id="SEG51978.1"/>
    </source>
</evidence>
<feature type="transmembrane region" description="Helical" evidence="1">
    <location>
        <begin position="177"/>
        <end position="195"/>
    </location>
</feature>
<feature type="domain" description="EamA" evidence="2">
    <location>
        <begin position="7"/>
        <end position="135"/>
    </location>
</feature>
<dbReference type="SUPFAM" id="SSF103481">
    <property type="entry name" value="Multidrug resistance efflux transporter EmrE"/>
    <property type="match status" value="2"/>
</dbReference>
<dbReference type="AlphaFoldDB" id="A0A1H6ATM4"/>
<feature type="transmembrane region" description="Helical" evidence="1">
    <location>
        <begin position="65"/>
        <end position="83"/>
    </location>
</feature>
<dbReference type="InterPro" id="IPR000620">
    <property type="entry name" value="EamA_dom"/>
</dbReference>
<sequence>MTSRTATLIGFCAILLWSTLALFTAMSGRVPPFQLVGMTFVIGGLLILAITAARGELRRVMPTPASFALGLYGPFGDTALYYAAVKTAPPAEANLIHYLWPLLIVLFAALLPGGGLKPRHLIGALIGLAATAMLISGGIGSGGGLALGHVLAALGAFVWASYSVASRRFSHVPSESLSVTMLGCAVLAFACHVAFETTLWSLTPIEWGGVLGLGLGSIGLAFVVWDIGMKRGDVALLGVASYAAPVLSTLVLVIAGYAPASWLLAASCLLIVVGALVASMPKLGKSS</sequence>
<gene>
    <name evidence="3" type="ORF">SAMN04488115_106139</name>
</gene>
<dbReference type="InterPro" id="IPR037185">
    <property type="entry name" value="EmrE-like"/>
</dbReference>
<dbReference type="EMBL" id="FNUY01000006">
    <property type="protein sequence ID" value="SEG51978.1"/>
    <property type="molecule type" value="Genomic_DNA"/>
</dbReference>
<feature type="transmembrane region" description="Helical" evidence="1">
    <location>
        <begin position="95"/>
        <end position="114"/>
    </location>
</feature>
<dbReference type="PANTHER" id="PTHR22911:SF76">
    <property type="entry name" value="EAMA DOMAIN-CONTAINING PROTEIN"/>
    <property type="match status" value="1"/>
</dbReference>
<feature type="transmembrane region" description="Helical" evidence="1">
    <location>
        <begin position="31"/>
        <end position="53"/>
    </location>
</feature>
<accession>A0A1H6ATM4</accession>
<dbReference type="GO" id="GO:0016020">
    <property type="term" value="C:membrane"/>
    <property type="evidence" value="ECO:0007669"/>
    <property type="project" value="InterPro"/>
</dbReference>
<dbReference type="Proteomes" id="UP000236743">
    <property type="component" value="Unassembled WGS sequence"/>
</dbReference>
<feature type="domain" description="EamA" evidence="2">
    <location>
        <begin position="147"/>
        <end position="279"/>
    </location>
</feature>
<keyword evidence="1" id="KW-0472">Membrane</keyword>
<name>A0A1H6ATM4_9HYPH</name>
<keyword evidence="4" id="KW-1185">Reference proteome</keyword>
<protein>
    <submittedName>
        <fullName evidence="3">EamA domain-containing membrane protein RarD</fullName>
    </submittedName>
</protein>
<feature type="transmembrane region" description="Helical" evidence="1">
    <location>
        <begin position="234"/>
        <end position="254"/>
    </location>
</feature>
<feature type="transmembrane region" description="Helical" evidence="1">
    <location>
        <begin position="260"/>
        <end position="278"/>
    </location>
</feature>
<reference evidence="3 4" key="1">
    <citation type="submission" date="2016-10" db="EMBL/GenBank/DDBJ databases">
        <authorList>
            <person name="de Groot N.N."/>
        </authorList>
    </citation>
    <scope>NUCLEOTIDE SEQUENCE [LARGE SCALE GENOMIC DNA]</scope>
    <source>
        <strain evidence="3 4">DSM 26656</strain>
    </source>
</reference>
<keyword evidence="1" id="KW-1133">Transmembrane helix</keyword>
<dbReference type="PANTHER" id="PTHR22911">
    <property type="entry name" value="ACYL-MALONYL CONDENSING ENZYME-RELATED"/>
    <property type="match status" value="1"/>
</dbReference>
<keyword evidence="1" id="KW-0812">Transmembrane</keyword>
<proteinExistence type="predicted"/>
<evidence type="ECO:0000313" key="4">
    <source>
        <dbReference type="Proteomes" id="UP000236743"/>
    </source>
</evidence>